<dbReference type="PANTHER" id="PTHR43272:SF33">
    <property type="entry name" value="AMP-BINDING DOMAIN-CONTAINING PROTEIN-RELATED"/>
    <property type="match status" value="1"/>
</dbReference>
<evidence type="ECO:0000256" key="2">
    <source>
        <dbReference type="ARBA" id="ARBA00022840"/>
    </source>
</evidence>
<dbReference type="Pfam" id="PF00501">
    <property type="entry name" value="AMP-binding"/>
    <property type="match status" value="1"/>
</dbReference>
<reference evidence="4 5" key="1">
    <citation type="journal article" date="2018" name="BMC Genomics">
        <title>Comparative genome analyses reveal sequence features reflecting distinct modes of host-adaptation between dicot and monocot powdery mildew.</title>
        <authorList>
            <person name="Wu Y."/>
            <person name="Ma X."/>
            <person name="Pan Z."/>
            <person name="Kale S.D."/>
            <person name="Song Y."/>
            <person name="King H."/>
            <person name="Zhang Q."/>
            <person name="Presley C."/>
            <person name="Deng X."/>
            <person name="Wei C.I."/>
            <person name="Xiao S."/>
        </authorList>
    </citation>
    <scope>NUCLEOTIDE SEQUENCE [LARGE SCALE GENOMIC DNA]</scope>
    <source>
        <strain evidence="4">UCSC1</strain>
    </source>
</reference>
<sequence>MSEKLTGEAYARYLRTAPPNGSPFSLPIPGSEKEDRTPIYRHWRFLDKPLLKTMDPKILTIHDTFEATLKTHRNQKCLGSRPWKVETQKFGDYEWMTYGEVAKRRENFGKGLVELHKKAGVTAQKYGVGLWCQNRPEWQIADLGCMSQSIFSVSIYDTLGPEATEHIINCTDLVCVMSSLEHIPTLLRLAPKVPVFKFIVCLDSLDDGDRPGSSKAVILNAISQNVNITIYSMKEVEALGAKSNLPMNPPRPDDLITINFTSGTAGLPKGVVLTHSNAVAGVTSARTITSTSPSESLISYLPLAHIFERVVEQGCFNVGSSIGYFRGDVAGLVEDMKVLRPGGFIGVPRVYNRFASVIRSRTVEGTGLSGALARHIIETKKSMLELPPGQATVKHRVYDYFYAHKVRSALGLQNLNTLVTGSAPLDPAVLQFIRAAFGRPVCQGYGLTETYAIASCQHLDDCSVGNCGMVAPGMEICLQSVHEMEYLVTDSPYPRGELLLRGTCLFKGYHKDPEETAKAFLPDGFFRTGDIAEIDNLGRIRIIDRLKNVLKLAQGEYLSPERIENVLMGSLSFFTQVYVHGDSNQSFLVALCGVEPVNFAAYAGKILSKTIAPDDLEAIRAAARNIRVRKEVIKDLDIVARKNKFNSFERIRNVWLEVEPFTIQNNLLTPTLKLKRSQTVKKYRDEIDALYAESLADESLRAKL</sequence>
<dbReference type="GO" id="GO:0004467">
    <property type="term" value="F:long-chain fatty acid-CoA ligase activity"/>
    <property type="evidence" value="ECO:0007669"/>
    <property type="project" value="TreeGrafter"/>
</dbReference>
<evidence type="ECO:0000313" key="4">
    <source>
        <dbReference type="EMBL" id="RKF56448.1"/>
    </source>
</evidence>
<feature type="domain" description="AMP-dependent synthetase/ligase" evidence="3">
    <location>
        <begin position="89"/>
        <end position="510"/>
    </location>
</feature>
<gene>
    <name evidence="4" type="ORF">GcC1_196004</name>
</gene>
<dbReference type="GO" id="GO:0005524">
    <property type="term" value="F:ATP binding"/>
    <property type="evidence" value="ECO:0007669"/>
    <property type="project" value="UniProtKB-KW"/>
</dbReference>
<proteinExistence type="predicted"/>
<dbReference type="OrthoDB" id="1700726at2759"/>
<dbReference type="EMBL" id="MCBR01019668">
    <property type="protein sequence ID" value="RKF56448.1"/>
    <property type="molecule type" value="Genomic_DNA"/>
</dbReference>
<dbReference type="GO" id="GO:0016020">
    <property type="term" value="C:membrane"/>
    <property type="evidence" value="ECO:0007669"/>
    <property type="project" value="TreeGrafter"/>
</dbReference>
<dbReference type="Proteomes" id="UP000285405">
    <property type="component" value="Unassembled WGS sequence"/>
</dbReference>
<dbReference type="GO" id="GO:0005783">
    <property type="term" value="C:endoplasmic reticulum"/>
    <property type="evidence" value="ECO:0007669"/>
    <property type="project" value="TreeGrafter"/>
</dbReference>
<dbReference type="InterPro" id="IPR000873">
    <property type="entry name" value="AMP-dep_synth/lig_dom"/>
</dbReference>
<evidence type="ECO:0000256" key="1">
    <source>
        <dbReference type="ARBA" id="ARBA00022741"/>
    </source>
</evidence>
<evidence type="ECO:0000259" key="3">
    <source>
        <dbReference type="Pfam" id="PF00501"/>
    </source>
</evidence>
<dbReference type="AlphaFoldDB" id="A0A420HGA5"/>
<protein>
    <submittedName>
        <fullName evidence="4">Long chain acyl-CoA synthetase 7, peroxisomal</fullName>
    </submittedName>
</protein>
<evidence type="ECO:0000313" key="5">
    <source>
        <dbReference type="Proteomes" id="UP000285405"/>
    </source>
</evidence>
<organism evidence="4 5">
    <name type="scientific">Golovinomyces cichoracearum</name>
    <dbReference type="NCBI Taxonomy" id="62708"/>
    <lineage>
        <taxon>Eukaryota</taxon>
        <taxon>Fungi</taxon>
        <taxon>Dikarya</taxon>
        <taxon>Ascomycota</taxon>
        <taxon>Pezizomycotina</taxon>
        <taxon>Leotiomycetes</taxon>
        <taxon>Erysiphales</taxon>
        <taxon>Erysiphaceae</taxon>
        <taxon>Golovinomyces</taxon>
    </lineage>
</organism>
<dbReference type="InterPro" id="IPR042099">
    <property type="entry name" value="ANL_N_sf"/>
</dbReference>
<keyword evidence="1" id="KW-0547">Nucleotide-binding</keyword>
<comment type="caution">
    <text evidence="4">The sequence shown here is derived from an EMBL/GenBank/DDBJ whole genome shotgun (WGS) entry which is preliminary data.</text>
</comment>
<dbReference type="Gene3D" id="3.40.50.12780">
    <property type="entry name" value="N-terminal domain of ligase-like"/>
    <property type="match status" value="1"/>
</dbReference>
<keyword evidence="2" id="KW-0067">ATP-binding</keyword>
<dbReference type="PANTHER" id="PTHR43272">
    <property type="entry name" value="LONG-CHAIN-FATTY-ACID--COA LIGASE"/>
    <property type="match status" value="1"/>
</dbReference>
<accession>A0A420HGA5</accession>
<name>A0A420HGA5_9PEZI</name>
<dbReference type="SUPFAM" id="SSF56801">
    <property type="entry name" value="Acetyl-CoA synthetase-like"/>
    <property type="match status" value="1"/>
</dbReference>